<sequence length="303" mass="34567">MKLKKIAAKYITEHMEAWDVATETWKPCSFVGRIDLTDRFLSNFNKPTRRRMLFTDNDVVFPPSLTFRHPGTKDVYLLGTKRTDARDGNPYVSLTILQLVTDTPGGSSGLATITRRVPMGPPENPGWLINTTLAKSFIDTEFLSSNEEEATTDLRIERYNAYLPITVQPREWDFIQLHGVSYRVLDTFADSGFFGLRIDHESDYRSNFVLHVAGKRTMNPATNEWEQSPTQYNVTGVMEKSVDAALWATDTNSYRTVYFEREHLPFGIDISGKDVYLELNGVRKAVKTVETQSGTRQYTLRVV</sequence>
<organism evidence="1 2">
    <name type="scientific">Pseudomonas phage PMBT3</name>
    <dbReference type="NCBI Taxonomy" id="2059856"/>
    <lineage>
        <taxon>Viruses</taxon>
        <taxon>Duplodnaviria</taxon>
        <taxon>Heunggongvirae</taxon>
        <taxon>Uroviricota</taxon>
        <taxon>Caudoviricetes</taxon>
        <taxon>Maxrubnervirus</taxon>
        <taxon>Maxrubnervirus PMBT3</taxon>
    </lineage>
</organism>
<dbReference type="EMBL" id="MG596799">
    <property type="protein sequence ID" value="AUM59610.1"/>
    <property type="molecule type" value="Genomic_DNA"/>
</dbReference>
<proteinExistence type="predicted"/>
<accession>A0A2I6PHS7</accession>
<reference evidence="2" key="1">
    <citation type="submission" date="2017-11" db="EMBL/GenBank/DDBJ databases">
        <title>Genome sequence and characterization of the novel virulent phage PMBT3 infecting Pseudomonas sp.</title>
        <authorList>
            <person name="Koberg S."/>
            <person name="Brinks E."/>
            <person name="Heller K.J."/>
            <person name="Neve H."/>
            <person name="Franz C.M.A.P."/>
        </authorList>
    </citation>
    <scope>NUCLEOTIDE SEQUENCE [LARGE SCALE GENOMIC DNA]</scope>
</reference>
<protein>
    <submittedName>
        <fullName evidence="1">Uncharacterized protein</fullName>
    </submittedName>
</protein>
<name>A0A2I6PHS7_9CAUD</name>
<dbReference type="GeneID" id="54986949"/>
<evidence type="ECO:0000313" key="2">
    <source>
        <dbReference type="Proteomes" id="UP000240704"/>
    </source>
</evidence>
<evidence type="ECO:0000313" key="1">
    <source>
        <dbReference type="EMBL" id="AUM59610.1"/>
    </source>
</evidence>
<dbReference type="KEGG" id="vg:54986949"/>
<keyword evidence="2" id="KW-1185">Reference proteome</keyword>
<dbReference type="RefSeq" id="YP_009796559.1">
    <property type="nucleotide sequence ID" value="NC_047902.1"/>
</dbReference>
<dbReference type="Proteomes" id="UP000240704">
    <property type="component" value="Segment"/>
</dbReference>